<sequence length="1207" mass="136032">MVQSLIPIWEEYKRTGMRGTTLLSDLDKPLPEDVSKDLSLGLGFDYKLMELCFKVEEHLPHNDLGFEHPILPSANLPGSLSQHCKPREKEMTAALSEDKDVCPVLLSVGEIQSSETVLPSDPKATDTEVSGLLRWLATSHAAEDINSDDELVRESILTPLLPATTMDKVLEKANIDYKSESQKECQDILDLVEDLIIFEEKGKDNLDGVNFNVTEACTDEIKEYLGTSFSSENNFGKTYNPLYVNLHANDCNKQEASTLVECSARDLMRKKRSRQIEPADCGSVRSKNVYPTRKKEAPIFISPKQLDFHEVHDDLDMKAPGSLKRRPSFTNKQEELAHSNSTYGVLPQFSDVYNASEASTDHPEHKGKMSAVKLYPEKCDSTISVGPCETYNDKKFDFQATAAEPQTGISGSWCLFASCKYEVQGIDGYILKDYNTSGTSLSAHKLVLVDAVIDKSDLLNEDCGGGQHGHHTGLNRVYDILGNMLSSVHLFERIISKARRAMDEIIPFFHRKQKRRKIRTIPLEITALTPVFSPPSVDSVYGWLSCLDKGTSKQSNELKAESPPLTGSSECLISSKKSSPVNHKESLTETTSKYHMESVLDRGHPEKNLVLDFRSRWKIHAYCAKPNWIPSSCKCRCWAAAYIVKLGESRGDLRPDPQFDAVNVIALAIQNDYDYVTEVYVLLYSNGGFCQRSRDGISGFKVFDFDEEKHLFGQFMDILCSLDPDILMGWDIQGCSLGFLDEIEAHLGIGLLNKISRTPSETKIKAEETNTSEKGLEDELLLQPLVADNVVTEDAIIEDEWGRTHASGVHVGAIPYKVLTIWYSSGRARASESMEISQISFPGFTVHPGLQLGSQFRVESMFVRLAHSQNYLVISPGSQQRGRQPIPNDLIKLVEDLNAWNLFPWGSYLWKVTWNKLSSALDDRKSLHGDSSKYTLTGFIWAFKIWIFEAFPAMKTYAIKTSNDIPRAISWKRKRTLQWEDLLRYTTINNPPLREPSPRPELSPHPEPSSDRPGYTPPQRQPSPILSHHRASSPPSPQDRRPAKMPRRLSPCSPPPPQRDELGELRDEVNALREEVGTLRKDDGAWRVEVSTLRGEVAALREMVASLQNEVHTLRNERPDKVDALRRVFLARRSSRIRRRGRAITSPFTPMVRRLRKKTRLTGHPSRVPSNRSRGPYSPSPPPVPDMMDESGSRMSYRLVPFQSEER</sequence>
<dbReference type="GO" id="GO:0000724">
    <property type="term" value="P:double-strand break repair via homologous recombination"/>
    <property type="evidence" value="ECO:0007669"/>
    <property type="project" value="TreeGrafter"/>
</dbReference>
<feature type="region of interest" description="Disordered" evidence="1">
    <location>
        <begin position="988"/>
        <end position="1063"/>
    </location>
</feature>
<gene>
    <name evidence="3" type="ORF">F3Y22_tig00002317pilonHSYRG00172</name>
</gene>
<dbReference type="GO" id="GO:0016035">
    <property type="term" value="C:zeta DNA polymerase complex"/>
    <property type="evidence" value="ECO:0007669"/>
    <property type="project" value="InterPro"/>
</dbReference>
<dbReference type="Proteomes" id="UP000436088">
    <property type="component" value="Unassembled WGS sequence"/>
</dbReference>
<dbReference type="GO" id="GO:0003887">
    <property type="term" value="F:DNA-directed DNA polymerase activity"/>
    <property type="evidence" value="ECO:0007669"/>
    <property type="project" value="TreeGrafter"/>
</dbReference>
<organism evidence="3 4">
    <name type="scientific">Hibiscus syriacus</name>
    <name type="common">Rose of Sharon</name>
    <dbReference type="NCBI Taxonomy" id="106335"/>
    <lineage>
        <taxon>Eukaryota</taxon>
        <taxon>Viridiplantae</taxon>
        <taxon>Streptophyta</taxon>
        <taxon>Embryophyta</taxon>
        <taxon>Tracheophyta</taxon>
        <taxon>Spermatophyta</taxon>
        <taxon>Magnoliopsida</taxon>
        <taxon>eudicotyledons</taxon>
        <taxon>Gunneridae</taxon>
        <taxon>Pentapetalae</taxon>
        <taxon>rosids</taxon>
        <taxon>malvids</taxon>
        <taxon>Malvales</taxon>
        <taxon>Malvaceae</taxon>
        <taxon>Malvoideae</taxon>
        <taxon>Hibiscus</taxon>
    </lineage>
</organism>
<name>A0A6A3CTV6_HIBSY</name>
<dbReference type="Gene3D" id="3.30.420.10">
    <property type="entry name" value="Ribonuclease H-like superfamily/Ribonuclease H"/>
    <property type="match status" value="1"/>
</dbReference>
<dbReference type="EMBL" id="VEPZ02000174">
    <property type="protein sequence ID" value="KAE8731997.1"/>
    <property type="molecule type" value="Genomic_DNA"/>
</dbReference>
<dbReference type="GO" id="GO:0042276">
    <property type="term" value="P:error-prone translesion synthesis"/>
    <property type="evidence" value="ECO:0007669"/>
    <property type="project" value="TreeGrafter"/>
</dbReference>
<dbReference type="AlphaFoldDB" id="A0A6A3CTV6"/>
<dbReference type="Gene3D" id="1.20.5.170">
    <property type="match status" value="1"/>
</dbReference>
<evidence type="ECO:0000256" key="1">
    <source>
        <dbReference type="SAM" id="MobiDB-lite"/>
    </source>
</evidence>
<feature type="region of interest" description="Disordered" evidence="1">
    <location>
        <begin position="1156"/>
        <end position="1207"/>
    </location>
</feature>
<comment type="caution">
    <text evidence="3">The sequence shown here is derived from an EMBL/GenBank/DDBJ whole genome shotgun (WGS) entry which is preliminary data.</text>
</comment>
<dbReference type="GO" id="GO:0005634">
    <property type="term" value="C:nucleus"/>
    <property type="evidence" value="ECO:0007669"/>
    <property type="project" value="TreeGrafter"/>
</dbReference>
<evidence type="ECO:0000259" key="2">
    <source>
        <dbReference type="Pfam" id="PF03104"/>
    </source>
</evidence>
<reference evidence="3" key="1">
    <citation type="submission" date="2019-09" db="EMBL/GenBank/DDBJ databases">
        <title>Draft genome information of white flower Hibiscus syriacus.</title>
        <authorList>
            <person name="Kim Y.-M."/>
        </authorList>
    </citation>
    <scope>NUCLEOTIDE SEQUENCE [LARGE SCALE GENOMIC DNA]</scope>
    <source>
        <strain evidence="3">YM2019G1</strain>
    </source>
</reference>
<dbReference type="GO" id="GO:0003676">
    <property type="term" value="F:nucleic acid binding"/>
    <property type="evidence" value="ECO:0007669"/>
    <property type="project" value="InterPro"/>
</dbReference>
<evidence type="ECO:0000313" key="3">
    <source>
        <dbReference type="EMBL" id="KAE8731997.1"/>
    </source>
</evidence>
<dbReference type="InterPro" id="IPR036397">
    <property type="entry name" value="RNaseH_sf"/>
</dbReference>
<feature type="region of interest" description="Disordered" evidence="1">
    <location>
        <begin position="555"/>
        <end position="588"/>
    </location>
</feature>
<keyword evidence="4" id="KW-1185">Reference proteome</keyword>
<dbReference type="Pfam" id="PF03104">
    <property type="entry name" value="DNA_pol_B_exo1"/>
    <property type="match status" value="1"/>
</dbReference>
<dbReference type="InterPro" id="IPR030559">
    <property type="entry name" value="PolZ_Rev3"/>
</dbReference>
<proteinExistence type="predicted"/>
<dbReference type="PANTHER" id="PTHR45812:SF1">
    <property type="entry name" value="DNA POLYMERASE ZETA CATALYTIC SUBUNIT"/>
    <property type="match status" value="1"/>
</dbReference>
<evidence type="ECO:0000313" key="4">
    <source>
        <dbReference type="Proteomes" id="UP000436088"/>
    </source>
</evidence>
<feature type="domain" description="DNA-directed DNA polymerase family B exonuclease" evidence="2">
    <location>
        <begin position="654"/>
        <end position="772"/>
    </location>
</feature>
<dbReference type="SUPFAM" id="SSF53098">
    <property type="entry name" value="Ribonuclease H-like"/>
    <property type="match status" value="1"/>
</dbReference>
<dbReference type="InterPro" id="IPR012337">
    <property type="entry name" value="RNaseH-like_sf"/>
</dbReference>
<dbReference type="InterPro" id="IPR006133">
    <property type="entry name" value="DNA-dir_DNA_pol_B_exonuc"/>
</dbReference>
<dbReference type="PANTHER" id="PTHR45812">
    <property type="entry name" value="DNA POLYMERASE ZETA CATALYTIC SUBUNIT"/>
    <property type="match status" value="1"/>
</dbReference>
<protein>
    <recommendedName>
        <fullName evidence="2">DNA-directed DNA polymerase family B exonuclease domain-containing protein</fullName>
    </recommendedName>
</protein>
<accession>A0A6A3CTV6</accession>
<feature type="compositionally biased region" description="Basic and acidic residues" evidence="1">
    <location>
        <begin position="996"/>
        <end position="1010"/>
    </location>
</feature>